<sequence length="69" mass="7691">MKNFLLGEIFSQNPLRASDKALTRCGPYQMKEDDAMVYRSPYLTSGSSGFALNALNKAMKKELKVKLSS</sequence>
<protein>
    <submittedName>
        <fullName evidence="1">Uncharacterized protein</fullName>
    </submittedName>
</protein>
<dbReference type="EMBL" id="JBBNAG010000008">
    <property type="protein sequence ID" value="KAK9112236.1"/>
    <property type="molecule type" value="Genomic_DNA"/>
</dbReference>
<proteinExistence type="predicted"/>
<dbReference type="Proteomes" id="UP001419268">
    <property type="component" value="Unassembled WGS sequence"/>
</dbReference>
<dbReference type="AlphaFoldDB" id="A0AAP0IB96"/>
<reference evidence="1 2" key="1">
    <citation type="submission" date="2024-01" db="EMBL/GenBank/DDBJ databases">
        <title>Genome assemblies of Stephania.</title>
        <authorList>
            <person name="Yang L."/>
        </authorList>
    </citation>
    <scope>NUCLEOTIDE SEQUENCE [LARGE SCALE GENOMIC DNA]</scope>
    <source>
        <strain evidence="1">JXDWG</strain>
        <tissue evidence="1">Leaf</tissue>
    </source>
</reference>
<comment type="caution">
    <text evidence="1">The sequence shown here is derived from an EMBL/GenBank/DDBJ whole genome shotgun (WGS) entry which is preliminary data.</text>
</comment>
<gene>
    <name evidence="1" type="ORF">Scep_019755</name>
</gene>
<organism evidence="1 2">
    <name type="scientific">Stephania cephalantha</name>
    <dbReference type="NCBI Taxonomy" id="152367"/>
    <lineage>
        <taxon>Eukaryota</taxon>
        <taxon>Viridiplantae</taxon>
        <taxon>Streptophyta</taxon>
        <taxon>Embryophyta</taxon>
        <taxon>Tracheophyta</taxon>
        <taxon>Spermatophyta</taxon>
        <taxon>Magnoliopsida</taxon>
        <taxon>Ranunculales</taxon>
        <taxon>Menispermaceae</taxon>
        <taxon>Menispermoideae</taxon>
        <taxon>Cissampelideae</taxon>
        <taxon>Stephania</taxon>
    </lineage>
</organism>
<keyword evidence="2" id="KW-1185">Reference proteome</keyword>
<evidence type="ECO:0000313" key="2">
    <source>
        <dbReference type="Proteomes" id="UP001419268"/>
    </source>
</evidence>
<accession>A0AAP0IB96</accession>
<name>A0AAP0IB96_9MAGN</name>
<evidence type="ECO:0000313" key="1">
    <source>
        <dbReference type="EMBL" id="KAK9112236.1"/>
    </source>
</evidence>